<keyword evidence="1" id="KW-0862">Zinc</keyword>
<dbReference type="SUPFAM" id="SSF57667">
    <property type="entry name" value="beta-beta-alpha zinc fingers"/>
    <property type="match status" value="1"/>
</dbReference>
<name>A0AAD4IXY0_PERFH</name>
<dbReference type="AlphaFoldDB" id="A0AAD4IXY0"/>
<feature type="domain" description="C2H2-type" evidence="3">
    <location>
        <begin position="4"/>
        <end position="31"/>
    </location>
</feature>
<dbReference type="PROSITE" id="PS00028">
    <property type="entry name" value="ZINC_FINGER_C2H2_1"/>
    <property type="match status" value="1"/>
</dbReference>
<dbReference type="GO" id="GO:0008270">
    <property type="term" value="F:zinc ion binding"/>
    <property type="evidence" value="ECO:0007669"/>
    <property type="project" value="UniProtKB-KW"/>
</dbReference>
<evidence type="ECO:0000256" key="1">
    <source>
        <dbReference type="PROSITE-ProRule" id="PRU00042"/>
    </source>
</evidence>
<dbReference type="Gene3D" id="3.30.160.60">
    <property type="entry name" value="Classic Zinc Finger"/>
    <property type="match status" value="1"/>
</dbReference>
<gene>
    <name evidence="4" type="ORF">C2S53_002374</name>
</gene>
<dbReference type="PANTHER" id="PTHR46326">
    <property type="entry name" value="ZINC FINGER PROTEIN ZAT1-RELATED"/>
    <property type="match status" value="1"/>
</dbReference>
<evidence type="ECO:0000313" key="5">
    <source>
        <dbReference type="Proteomes" id="UP001190926"/>
    </source>
</evidence>
<dbReference type="SMART" id="SM00355">
    <property type="entry name" value="ZnF_C2H2"/>
    <property type="match status" value="3"/>
</dbReference>
<dbReference type="Proteomes" id="UP001190926">
    <property type="component" value="Unassembled WGS sequence"/>
</dbReference>
<dbReference type="PANTHER" id="PTHR46326:SF2">
    <property type="entry name" value="ZINC FINGER PROTEIN ZAT1-RELATED"/>
    <property type="match status" value="1"/>
</dbReference>
<sequence>MEIRRCKVCFRNFANGRALGGHMRSHKNINASKLIEEMDEINHSCSSSDDPEFSVVLQDGESGSESSRNNPFATGRRSKRSRKKTRVISNLIPSKMEMRRFGEANDQQSLSSSVSDTTTTEEDVAHCLMMLSRDKWERENEEEDDEDSEHVEVKVKVMIKSNAKLVRGKYRCETCNKLFKSYQALGGHRASYKKIKSDVVAVPNDGGGPVAAEEKLHECPFCHRVFASGQALGGHKSQPCFDINFTS</sequence>
<keyword evidence="5" id="KW-1185">Reference proteome</keyword>
<feature type="compositionally biased region" description="Basic residues" evidence="2">
    <location>
        <begin position="76"/>
        <end position="86"/>
    </location>
</feature>
<dbReference type="PROSITE" id="PS50157">
    <property type="entry name" value="ZINC_FINGER_C2H2_2"/>
    <property type="match status" value="2"/>
</dbReference>
<reference evidence="4 5" key="1">
    <citation type="journal article" date="2021" name="Nat. Commun.">
        <title>Incipient diploidization of the medicinal plant Perilla within 10,000 years.</title>
        <authorList>
            <person name="Zhang Y."/>
            <person name="Shen Q."/>
            <person name="Leng L."/>
            <person name="Zhang D."/>
            <person name="Chen S."/>
            <person name="Shi Y."/>
            <person name="Ning Z."/>
            <person name="Chen S."/>
        </authorList>
    </citation>
    <scope>NUCLEOTIDE SEQUENCE [LARGE SCALE GENOMIC DNA]</scope>
    <source>
        <strain evidence="5">cv. PC099</strain>
    </source>
</reference>
<dbReference type="InterPro" id="IPR044303">
    <property type="entry name" value="ZAT1/4/9"/>
</dbReference>
<proteinExistence type="predicted"/>
<feature type="compositionally biased region" description="Polar residues" evidence="2">
    <location>
        <begin position="61"/>
        <end position="72"/>
    </location>
</feature>
<keyword evidence="1" id="KW-0863">Zinc-finger</keyword>
<dbReference type="GO" id="GO:0006355">
    <property type="term" value="P:regulation of DNA-templated transcription"/>
    <property type="evidence" value="ECO:0007669"/>
    <property type="project" value="InterPro"/>
</dbReference>
<dbReference type="InterPro" id="IPR036236">
    <property type="entry name" value="Znf_C2H2_sf"/>
</dbReference>
<feature type="region of interest" description="Disordered" evidence="2">
    <location>
        <begin position="42"/>
        <end position="86"/>
    </location>
</feature>
<evidence type="ECO:0000256" key="2">
    <source>
        <dbReference type="SAM" id="MobiDB-lite"/>
    </source>
</evidence>
<feature type="domain" description="C2H2-type" evidence="3">
    <location>
        <begin position="170"/>
        <end position="197"/>
    </location>
</feature>
<keyword evidence="1" id="KW-0479">Metal-binding</keyword>
<dbReference type="InterPro" id="IPR013087">
    <property type="entry name" value="Znf_C2H2_type"/>
</dbReference>
<dbReference type="EMBL" id="SDAM02000740">
    <property type="protein sequence ID" value="KAH6823574.1"/>
    <property type="molecule type" value="Genomic_DNA"/>
</dbReference>
<evidence type="ECO:0000313" key="4">
    <source>
        <dbReference type="EMBL" id="KAH6823574.1"/>
    </source>
</evidence>
<dbReference type="Pfam" id="PF13912">
    <property type="entry name" value="zf-C2H2_6"/>
    <property type="match status" value="3"/>
</dbReference>
<organism evidence="4 5">
    <name type="scientific">Perilla frutescens var. hirtella</name>
    <name type="common">Perilla citriodora</name>
    <name type="synonym">Perilla setoyensis</name>
    <dbReference type="NCBI Taxonomy" id="608512"/>
    <lineage>
        <taxon>Eukaryota</taxon>
        <taxon>Viridiplantae</taxon>
        <taxon>Streptophyta</taxon>
        <taxon>Embryophyta</taxon>
        <taxon>Tracheophyta</taxon>
        <taxon>Spermatophyta</taxon>
        <taxon>Magnoliopsida</taxon>
        <taxon>eudicotyledons</taxon>
        <taxon>Gunneridae</taxon>
        <taxon>Pentapetalae</taxon>
        <taxon>asterids</taxon>
        <taxon>lamiids</taxon>
        <taxon>Lamiales</taxon>
        <taxon>Lamiaceae</taxon>
        <taxon>Nepetoideae</taxon>
        <taxon>Elsholtzieae</taxon>
        <taxon>Perilla</taxon>
    </lineage>
</organism>
<comment type="caution">
    <text evidence="4">The sequence shown here is derived from an EMBL/GenBank/DDBJ whole genome shotgun (WGS) entry which is preliminary data.</text>
</comment>
<evidence type="ECO:0000259" key="3">
    <source>
        <dbReference type="PROSITE" id="PS50157"/>
    </source>
</evidence>
<protein>
    <recommendedName>
        <fullName evidence="3">C2H2-type domain-containing protein</fullName>
    </recommendedName>
</protein>
<accession>A0AAD4IXY0</accession>